<dbReference type="AlphaFoldDB" id="A0AAD6UD12"/>
<proteinExistence type="predicted"/>
<keyword evidence="3" id="KW-1185">Reference proteome</keyword>
<evidence type="ECO:0000313" key="3">
    <source>
        <dbReference type="Proteomes" id="UP001222325"/>
    </source>
</evidence>
<protein>
    <recommendedName>
        <fullName evidence="4">Secreted protein</fullName>
    </recommendedName>
</protein>
<reference evidence="2" key="1">
    <citation type="submission" date="2023-03" db="EMBL/GenBank/DDBJ databases">
        <title>Massive genome expansion in bonnet fungi (Mycena s.s.) driven by repeated elements and novel gene families across ecological guilds.</title>
        <authorList>
            <consortium name="Lawrence Berkeley National Laboratory"/>
            <person name="Harder C.B."/>
            <person name="Miyauchi S."/>
            <person name="Viragh M."/>
            <person name="Kuo A."/>
            <person name="Thoen E."/>
            <person name="Andreopoulos B."/>
            <person name="Lu D."/>
            <person name="Skrede I."/>
            <person name="Drula E."/>
            <person name="Henrissat B."/>
            <person name="Morin E."/>
            <person name="Kohler A."/>
            <person name="Barry K."/>
            <person name="LaButti K."/>
            <person name="Morin E."/>
            <person name="Salamov A."/>
            <person name="Lipzen A."/>
            <person name="Mereny Z."/>
            <person name="Hegedus B."/>
            <person name="Baldrian P."/>
            <person name="Stursova M."/>
            <person name="Weitz H."/>
            <person name="Taylor A."/>
            <person name="Grigoriev I.V."/>
            <person name="Nagy L.G."/>
            <person name="Martin F."/>
            <person name="Kauserud H."/>
        </authorList>
    </citation>
    <scope>NUCLEOTIDE SEQUENCE</scope>
    <source>
        <strain evidence="2">CBHHK173m</strain>
    </source>
</reference>
<name>A0AAD6UD12_9AGAR</name>
<gene>
    <name evidence="2" type="ORF">B0H15DRAFT_57632</name>
</gene>
<dbReference type="Proteomes" id="UP001222325">
    <property type="component" value="Unassembled WGS sequence"/>
</dbReference>
<keyword evidence="1" id="KW-0732">Signal</keyword>
<evidence type="ECO:0000313" key="2">
    <source>
        <dbReference type="EMBL" id="KAJ7096771.1"/>
    </source>
</evidence>
<sequence>MHTSGAARHLQIFMSFLVCPRACSSARGTRAAVAAWGTLLVSAIAFWERRAIRTCSAGGAPTTTYMFACCAVSVPMSSIQNRVTLVAAAPVNPVAGSRYICHFRCLSHIFHAWVTALSKLAGVMCMMYLRRCHQVAFDGATSKFLFNIRASREWCIPLRVARLPRSGALRRQSRRGDDTLRIPPSDSIPFVCFRRVGAVLDLATVLMRPARRRCRLINQRVGGARTRRCRQPGAHDTSEQPLQFRFDIWTSHHHLMRPLPPPTFYLERLGSCHCFYPPRRACAAAAFRFKILCLGHCFCPIGCVPADVFAPL</sequence>
<organism evidence="2 3">
    <name type="scientific">Mycena belliarum</name>
    <dbReference type="NCBI Taxonomy" id="1033014"/>
    <lineage>
        <taxon>Eukaryota</taxon>
        <taxon>Fungi</taxon>
        <taxon>Dikarya</taxon>
        <taxon>Basidiomycota</taxon>
        <taxon>Agaricomycotina</taxon>
        <taxon>Agaricomycetes</taxon>
        <taxon>Agaricomycetidae</taxon>
        <taxon>Agaricales</taxon>
        <taxon>Marasmiineae</taxon>
        <taxon>Mycenaceae</taxon>
        <taxon>Mycena</taxon>
    </lineage>
</organism>
<feature type="signal peptide" evidence="1">
    <location>
        <begin position="1"/>
        <end position="25"/>
    </location>
</feature>
<dbReference type="EMBL" id="JARJCN010000011">
    <property type="protein sequence ID" value="KAJ7096771.1"/>
    <property type="molecule type" value="Genomic_DNA"/>
</dbReference>
<feature type="chain" id="PRO_5042203522" description="Secreted protein" evidence="1">
    <location>
        <begin position="26"/>
        <end position="312"/>
    </location>
</feature>
<evidence type="ECO:0008006" key="4">
    <source>
        <dbReference type="Google" id="ProtNLM"/>
    </source>
</evidence>
<evidence type="ECO:0000256" key="1">
    <source>
        <dbReference type="SAM" id="SignalP"/>
    </source>
</evidence>
<comment type="caution">
    <text evidence="2">The sequence shown here is derived from an EMBL/GenBank/DDBJ whole genome shotgun (WGS) entry which is preliminary data.</text>
</comment>
<accession>A0AAD6UD12</accession>